<reference evidence="14" key="1">
    <citation type="journal article" date="2017" name="PeerJ">
        <title>Whole genome sequencing of Rhodotorula mucilaginosa isolated from the chewing stick (Distemonanthus benthamianus): insights into Rhodotorula phylogeny, mitogenome dynamics and carotenoid biosynthesis.</title>
        <authorList>
            <person name="Gan H.M."/>
            <person name="Thomas B.N."/>
            <person name="Cavanaugh N.T."/>
            <person name="Morales G.H."/>
            <person name="Mayers A.N."/>
            <person name="Savka M.A."/>
            <person name="Hudson A.O."/>
        </authorList>
    </citation>
    <scope>NUCLEOTIDE SEQUENCE</scope>
    <source>
        <strain evidence="14">RIT389</strain>
    </source>
</reference>
<comment type="similarity">
    <text evidence="2">Belongs to the ATPase A chain family.</text>
</comment>
<dbReference type="SUPFAM" id="SSF81336">
    <property type="entry name" value="F1F0 ATP synthase subunit A"/>
    <property type="match status" value="1"/>
</dbReference>
<dbReference type="PANTHER" id="PTHR11410:SF0">
    <property type="entry name" value="ATP SYNTHASE SUBUNIT A"/>
    <property type="match status" value="1"/>
</dbReference>
<evidence type="ECO:0000256" key="6">
    <source>
        <dbReference type="ARBA" id="ARBA00022692"/>
    </source>
</evidence>
<dbReference type="NCBIfam" id="NF004482">
    <property type="entry name" value="PRK05815.2-4"/>
    <property type="match status" value="1"/>
</dbReference>
<dbReference type="CDD" id="cd00310">
    <property type="entry name" value="ATP-synt_Fo_a_6"/>
    <property type="match status" value="1"/>
</dbReference>
<evidence type="ECO:0000256" key="10">
    <source>
        <dbReference type="ARBA" id="ARBA00023136"/>
    </source>
</evidence>
<dbReference type="InterPro" id="IPR000568">
    <property type="entry name" value="ATP_synth_F0_asu"/>
</dbReference>
<evidence type="ECO:0000256" key="3">
    <source>
        <dbReference type="ARBA" id="ARBA00021312"/>
    </source>
</evidence>
<evidence type="ECO:0000256" key="11">
    <source>
        <dbReference type="ARBA" id="ARBA00023310"/>
    </source>
</evidence>
<dbReference type="RefSeq" id="YP_009443013.1">
    <property type="nucleotide sequence ID" value="NC_036340.1"/>
</dbReference>
<dbReference type="PRINTS" id="PR00123">
    <property type="entry name" value="ATPASEA"/>
</dbReference>
<evidence type="ECO:0000256" key="1">
    <source>
        <dbReference type="ARBA" id="ARBA00004448"/>
    </source>
</evidence>
<keyword evidence="7" id="KW-0375">Hydrogen ion transport</keyword>
<keyword evidence="11" id="KW-0066">ATP synthesis</keyword>
<evidence type="ECO:0000256" key="4">
    <source>
        <dbReference type="ARBA" id="ARBA00022448"/>
    </source>
</evidence>
<dbReference type="InterPro" id="IPR045083">
    <property type="entry name" value="ATP_synth_F0_asu_bact/mt"/>
</dbReference>
<evidence type="ECO:0000313" key="14">
    <source>
        <dbReference type="EMBL" id="ATR80213.1"/>
    </source>
</evidence>
<dbReference type="GO" id="GO:0016787">
    <property type="term" value="F:hydrolase activity"/>
    <property type="evidence" value="ECO:0007669"/>
    <property type="project" value="UniProtKB-KW"/>
</dbReference>
<feature type="transmembrane region" description="Helical" evidence="13">
    <location>
        <begin position="199"/>
        <end position="222"/>
    </location>
</feature>
<geneLocation type="mitochondrion" evidence="14"/>
<keyword evidence="9" id="KW-0406">Ion transport</keyword>
<evidence type="ECO:0000256" key="2">
    <source>
        <dbReference type="ARBA" id="ARBA00006810"/>
    </source>
</evidence>
<feature type="transmembrane region" description="Helical" evidence="13">
    <location>
        <begin position="113"/>
        <end position="138"/>
    </location>
</feature>
<keyword evidence="8 13" id="KW-1133">Transmembrane helix</keyword>
<keyword evidence="6 13" id="KW-0812">Transmembrane</keyword>
<evidence type="ECO:0000256" key="13">
    <source>
        <dbReference type="SAM" id="Phobius"/>
    </source>
</evidence>
<dbReference type="Gene3D" id="1.20.120.220">
    <property type="entry name" value="ATP synthase, F0 complex, subunit A"/>
    <property type="match status" value="1"/>
</dbReference>
<dbReference type="GO" id="GO:0045259">
    <property type="term" value="C:proton-transporting ATP synthase complex"/>
    <property type="evidence" value="ECO:0007669"/>
    <property type="project" value="UniProtKB-KW"/>
</dbReference>
<dbReference type="HAMAP" id="MF_01393">
    <property type="entry name" value="ATP_synth_a_bact"/>
    <property type="match status" value="1"/>
</dbReference>
<keyword evidence="5" id="KW-0138">CF(0)</keyword>
<dbReference type="GeneID" id="35092681"/>
<evidence type="ECO:0000256" key="7">
    <source>
        <dbReference type="ARBA" id="ARBA00022781"/>
    </source>
</evidence>
<feature type="transmembrane region" description="Helical" evidence="13">
    <location>
        <begin position="88"/>
        <end position="107"/>
    </location>
</feature>
<protein>
    <recommendedName>
        <fullName evidence="3 12">ATP synthase subunit a</fullName>
    </recommendedName>
</protein>
<name>A0A2D2LYQ7_RHOMI</name>
<sequence length="253" mass="27643">MTIFTSPLEQFEVSPFVSLNAPILGGLNLSLTNLGFYTLVVLVLSIGVHVLGSNDRRLVPSRWSIGLESSYASLHGMVKEQIGSANEVFLPFIYSLFFFILLANLSGNVPYNFTVATSAVVSLGLSFTIFFGVTILGLYRHGVHFFSYFVPAGTPFGMVPLLVLIELISYLARAFSLGVRLFANMVAGHTLLKILSGMLWPILTSGVVMFFVALLPMAIFLALVGLEIAVSFIQAYVFVVLTCVYLRDAIDLH</sequence>
<accession>A0A2D2LYQ7</accession>
<dbReference type="PROSITE" id="PS00449">
    <property type="entry name" value="ATPASE_A"/>
    <property type="match status" value="1"/>
</dbReference>
<keyword evidence="10 13" id="KW-0472">Membrane</keyword>
<gene>
    <name evidence="14" type="primary">atp6</name>
</gene>
<evidence type="ECO:0000256" key="12">
    <source>
        <dbReference type="RuleBase" id="RU004450"/>
    </source>
</evidence>
<comment type="subcellular location">
    <subcellularLocation>
        <location evidence="1 12">Mitochondrion inner membrane</location>
        <topology evidence="1 12">Multi-pass membrane protein</topology>
    </subcellularLocation>
</comment>
<dbReference type="InterPro" id="IPR023011">
    <property type="entry name" value="ATP_synth_F0_asu_AS"/>
</dbReference>
<keyword evidence="14" id="KW-0378">Hydrolase</keyword>
<dbReference type="EMBL" id="MF694646">
    <property type="protein sequence ID" value="ATR80213.1"/>
    <property type="molecule type" value="Genomic_DNA"/>
</dbReference>
<evidence type="ECO:0000256" key="8">
    <source>
        <dbReference type="ARBA" id="ARBA00022989"/>
    </source>
</evidence>
<proteinExistence type="inferred from homology"/>
<evidence type="ECO:0000256" key="9">
    <source>
        <dbReference type="ARBA" id="ARBA00023065"/>
    </source>
</evidence>
<feature type="transmembrane region" description="Helical" evidence="13">
    <location>
        <begin position="228"/>
        <end position="246"/>
    </location>
</feature>
<dbReference type="AlphaFoldDB" id="A0A2D2LYQ7"/>
<dbReference type="NCBIfam" id="TIGR01131">
    <property type="entry name" value="ATP_synt_6_or_A"/>
    <property type="match status" value="1"/>
</dbReference>
<dbReference type="FunFam" id="1.20.120.220:FF:000003">
    <property type="entry name" value="ATP synthase subunit a"/>
    <property type="match status" value="1"/>
</dbReference>
<dbReference type="PANTHER" id="PTHR11410">
    <property type="entry name" value="ATP SYNTHASE SUBUNIT A"/>
    <property type="match status" value="1"/>
</dbReference>
<feature type="transmembrane region" description="Helical" evidence="13">
    <location>
        <begin position="145"/>
        <end position="165"/>
    </location>
</feature>
<keyword evidence="14" id="KW-0496">Mitochondrion</keyword>
<organism evidence="14">
    <name type="scientific">Rhodotorula mucilaginosa</name>
    <name type="common">Yeast</name>
    <name type="synonym">Rhodotorula rubra</name>
    <dbReference type="NCBI Taxonomy" id="5537"/>
    <lineage>
        <taxon>Eukaryota</taxon>
        <taxon>Fungi</taxon>
        <taxon>Dikarya</taxon>
        <taxon>Basidiomycota</taxon>
        <taxon>Pucciniomycotina</taxon>
        <taxon>Microbotryomycetes</taxon>
        <taxon>Sporidiobolales</taxon>
        <taxon>Sporidiobolaceae</taxon>
        <taxon>Rhodotorula</taxon>
    </lineage>
</organism>
<dbReference type="GO" id="GO:0046933">
    <property type="term" value="F:proton-transporting ATP synthase activity, rotational mechanism"/>
    <property type="evidence" value="ECO:0007669"/>
    <property type="project" value="TreeGrafter"/>
</dbReference>
<evidence type="ECO:0000256" key="5">
    <source>
        <dbReference type="ARBA" id="ARBA00022547"/>
    </source>
</evidence>
<dbReference type="GO" id="GO:0005743">
    <property type="term" value="C:mitochondrial inner membrane"/>
    <property type="evidence" value="ECO:0007669"/>
    <property type="project" value="UniProtKB-SubCell"/>
</dbReference>
<keyword evidence="4" id="KW-0813">Transport</keyword>
<feature type="transmembrane region" description="Helical" evidence="13">
    <location>
        <begin position="34"/>
        <end position="52"/>
    </location>
</feature>
<dbReference type="Pfam" id="PF00119">
    <property type="entry name" value="ATP-synt_A"/>
    <property type="match status" value="1"/>
</dbReference>
<dbReference type="InterPro" id="IPR035908">
    <property type="entry name" value="F0_ATP_A_sf"/>
</dbReference>